<keyword evidence="2" id="KW-0560">Oxidoreductase</keyword>
<dbReference type="InterPro" id="IPR002347">
    <property type="entry name" value="SDR_fam"/>
</dbReference>
<evidence type="ECO:0000313" key="4">
    <source>
        <dbReference type="Proteomes" id="UP001242480"/>
    </source>
</evidence>
<reference evidence="3 4" key="1">
    <citation type="submission" date="2023-07" db="EMBL/GenBank/DDBJ databases">
        <title>Genomic Encyclopedia of Type Strains, Phase IV (KMG-IV): sequencing the most valuable type-strain genomes for metagenomic binning, comparative biology and taxonomic classification.</title>
        <authorList>
            <person name="Goeker M."/>
        </authorList>
    </citation>
    <scope>NUCLEOTIDE SEQUENCE [LARGE SCALE GENOMIC DNA]</scope>
    <source>
        <strain evidence="3 4">DSM 19619</strain>
    </source>
</reference>
<dbReference type="PANTHER" id="PTHR43639">
    <property type="entry name" value="OXIDOREDUCTASE, SHORT-CHAIN DEHYDROGENASE/REDUCTASE FAMILY (AFU_ORTHOLOGUE AFUA_5G02870)"/>
    <property type="match status" value="1"/>
</dbReference>
<proteinExistence type="inferred from homology"/>
<dbReference type="PRINTS" id="PR00081">
    <property type="entry name" value="GDHRDH"/>
</dbReference>
<keyword evidence="4" id="KW-1185">Reference proteome</keyword>
<dbReference type="SUPFAM" id="SSF51735">
    <property type="entry name" value="NAD(P)-binding Rossmann-fold domains"/>
    <property type="match status" value="1"/>
</dbReference>
<dbReference type="Proteomes" id="UP001242480">
    <property type="component" value="Unassembled WGS sequence"/>
</dbReference>
<dbReference type="Gene3D" id="3.40.50.720">
    <property type="entry name" value="NAD(P)-binding Rossmann-like Domain"/>
    <property type="match status" value="1"/>
</dbReference>
<dbReference type="RefSeq" id="WP_307282819.1">
    <property type="nucleotide sequence ID" value="NZ_JAUSVX010000019.1"/>
</dbReference>
<dbReference type="InterPro" id="IPR036291">
    <property type="entry name" value="NAD(P)-bd_dom_sf"/>
</dbReference>
<dbReference type="Pfam" id="PF13561">
    <property type="entry name" value="adh_short_C2"/>
    <property type="match status" value="1"/>
</dbReference>
<sequence length="201" mass="20177">MRIDLDGRSAAIIGRETAVIRAAAAALAANGAATRHHDLAAGMPAPPDVLVVGHALEPEAAPDDHRALISATDRLGEAMAERGSGRVIVLTTAMGLLPARRHGAHAVAAAAVVAAMRGLAMRLGPSLQVNAVGAGAIAGEAEASLAAGSEAMLSHVALGQPGTIADIVNAVLFLADPMNSYMTGQLLVVDGGWSAGYGRNF</sequence>
<dbReference type="PANTHER" id="PTHR43639:SF1">
    <property type="entry name" value="SHORT-CHAIN DEHYDROGENASE_REDUCTASE FAMILY PROTEIN"/>
    <property type="match status" value="1"/>
</dbReference>
<accession>A0ABU0JI68</accession>
<evidence type="ECO:0000313" key="3">
    <source>
        <dbReference type="EMBL" id="MDQ0473975.1"/>
    </source>
</evidence>
<evidence type="ECO:0000256" key="2">
    <source>
        <dbReference type="ARBA" id="ARBA00023002"/>
    </source>
</evidence>
<comment type="caution">
    <text evidence="3">The sequence shown here is derived from an EMBL/GenBank/DDBJ whole genome shotgun (WGS) entry which is preliminary data.</text>
</comment>
<name>A0ABU0JI68_9HYPH</name>
<protein>
    <submittedName>
        <fullName evidence="3">NAD(P)-dependent dehydrogenase (Short-subunit alcohol dehydrogenase family)</fullName>
    </submittedName>
</protein>
<organism evidence="3 4">
    <name type="scientific">Labrys wisconsinensis</name>
    <dbReference type="NCBI Taxonomy" id="425677"/>
    <lineage>
        <taxon>Bacteria</taxon>
        <taxon>Pseudomonadati</taxon>
        <taxon>Pseudomonadota</taxon>
        <taxon>Alphaproteobacteria</taxon>
        <taxon>Hyphomicrobiales</taxon>
        <taxon>Xanthobacteraceae</taxon>
        <taxon>Labrys</taxon>
    </lineage>
</organism>
<gene>
    <name evidence="3" type="ORF">QO011_007014</name>
</gene>
<comment type="similarity">
    <text evidence="1">Belongs to the short-chain dehydrogenases/reductases (SDR) family.</text>
</comment>
<dbReference type="EMBL" id="JAUSVX010000019">
    <property type="protein sequence ID" value="MDQ0473975.1"/>
    <property type="molecule type" value="Genomic_DNA"/>
</dbReference>
<evidence type="ECO:0000256" key="1">
    <source>
        <dbReference type="ARBA" id="ARBA00006484"/>
    </source>
</evidence>